<sequence length="371" mass="41522">MSQDLSLHLPKDRLPSTRTWNRLLREAGFKFKLPADLEPAEDQGWLPCDSDIGFDYASGPLDEVMTGGPNGTPVDWGITLECQSDASWAAAHATLACLAGYAGGYVLDMQTGEELTAADALARAMTLQQALSAKTRQPNPFSTSLRTILKPELEQLGFKKLSSMWFYRVKHLTCQYVYFEKDRHDPMHYRASCFIQQLLPRKAFVGGWKAFPVGLQFMPYGTPKEATTSMQIVLDDIQHVALPDLAQFDTLEQLAGHFLSAYAEAEYLFPLSHEYASSACVLAFSGNLGQGRRLAEFARRAYLDTADDIWQGLNEMAKKPDPATKKDLWPYAYAAMMDELLAAIDEGRHMALLTEWRRESLKAAKVAYEEV</sequence>
<name>A0ABP9QQ90_9RHOO</name>
<evidence type="ECO:0000313" key="1">
    <source>
        <dbReference type="EMBL" id="GAA5165565.1"/>
    </source>
</evidence>
<organism evidence="1 2">
    <name type="scientific">Viridibacterium curvum</name>
    <dbReference type="NCBI Taxonomy" id="1101404"/>
    <lineage>
        <taxon>Bacteria</taxon>
        <taxon>Pseudomonadati</taxon>
        <taxon>Pseudomonadota</taxon>
        <taxon>Betaproteobacteria</taxon>
        <taxon>Rhodocyclales</taxon>
        <taxon>Rhodocyclaceae</taxon>
        <taxon>Viridibacterium</taxon>
    </lineage>
</organism>
<keyword evidence="2" id="KW-1185">Reference proteome</keyword>
<gene>
    <name evidence="1" type="ORF">GCM10025770_21310</name>
</gene>
<accession>A0ABP9QQ90</accession>
<dbReference type="EMBL" id="BAABLD010000008">
    <property type="protein sequence ID" value="GAA5165565.1"/>
    <property type="molecule type" value="Genomic_DNA"/>
</dbReference>
<reference evidence="2" key="1">
    <citation type="journal article" date="2019" name="Int. J. Syst. Evol. Microbiol.">
        <title>The Global Catalogue of Microorganisms (GCM) 10K type strain sequencing project: providing services to taxonomists for standard genome sequencing and annotation.</title>
        <authorList>
            <consortium name="The Broad Institute Genomics Platform"/>
            <consortium name="The Broad Institute Genome Sequencing Center for Infectious Disease"/>
            <person name="Wu L."/>
            <person name="Ma J."/>
        </authorList>
    </citation>
    <scope>NUCLEOTIDE SEQUENCE [LARGE SCALE GENOMIC DNA]</scope>
    <source>
        <strain evidence="2">JCM 18715</strain>
    </source>
</reference>
<proteinExistence type="predicted"/>
<comment type="caution">
    <text evidence="1">The sequence shown here is derived from an EMBL/GenBank/DDBJ whole genome shotgun (WGS) entry which is preliminary data.</text>
</comment>
<protein>
    <submittedName>
        <fullName evidence="1">Uncharacterized protein</fullName>
    </submittedName>
</protein>
<dbReference type="RefSeq" id="WP_345532925.1">
    <property type="nucleotide sequence ID" value="NZ_BAABLD010000008.1"/>
</dbReference>
<evidence type="ECO:0000313" key="2">
    <source>
        <dbReference type="Proteomes" id="UP001500547"/>
    </source>
</evidence>
<dbReference type="Proteomes" id="UP001500547">
    <property type="component" value="Unassembled WGS sequence"/>
</dbReference>